<accession>A0A1W1BQF0</accession>
<sequence>MSKMVKCIACKKKISINAKVCPNCGEPVNKDYYTNKEKKASKIVGLVMKTLLGIVGAIILLLAYVVYESQTPEGQVLQQKYKEQQIKQANELYKKVKKIPSSEIFRNRNEYSKLLKLDPSNNTYKEKYKYYSKKVEKIYNEIGKEPINVGMPYTIKRYIKRTLRDPDSLTDELCSNSILTKDGWEKTCEYRAKNGFGGYVKVRKTFLIRQNHVIKSW</sequence>
<evidence type="ECO:0008006" key="3">
    <source>
        <dbReference type="Google" id="ProtNLM"/>
    </source>
</evidence>
<protein>
    <recommendedName>
        <fullName evidence="3">Zinc-ribbon domain-containing protein</fullName>
    </recommendedName>
</protein>
<dbReference type="EMBL" id="FPHI01000012">
    <property type="protein sequence ID" value="SFV55743.1"/>
    <property type="molecule type" value="Genomic_DNA"/>
</dbReference>
<organism evidence="2">
    <name type="scientific">hydrothermal vent metagenome</name>
    <dbReference type="NCBI Taxonomy" id="652676"/>
    <lineage>
        <taxon>unclassified sequences</taxon>
        <taxon>metagenomes</taxon>
        <taxon>ecological metagenomes</taxon>
    </lineage>
</organism>
<dbReference type="AlphaFoldDB" id="A0A1W1BQF0"/>
<reference evidence="2" key="1">
    <citation type="submission" date="2016-10" db="EMBL/GenBank/DDBJ databases">
        <authorList>
            <person name="de Groot N.N."/>
        </authorList>
    </citation>
    <scope>NUCLEOTIDE SEQUENCE</scope>
</reference>
<evidence type="ECO:0000256" key="1">
    <source>
        <dbReference type="SAM" id="Phobius"/>
    </source>
</evidence>
<keyword evidence="1" id="KW-0812">Transmembrane</keyword>
<proteinExistence type="predicted"/>
<evidence type="ECO:0000313" key="2">
    <source>
        <dbReference type="EMBL" id="SFV55743.1"/>
    </source>
</evidence>
<keyword evidence="1" id="KW-0472">Membrane</keyword>
<name>A0A1W1BQF0_9ZZZZ</name>
<keyword evidence="1" id="KW-1133">Transmembrane helix</keyword>
<feature type="transmembrane region" description="Helical" evidence="1">
    <location>
        <begin position="46"/>
        <end position="67"/>
    </location>
</feature>
<gene>
    <name evidence="2" type="ORF">MNB_SV-3-137</name>
</gene>